<dbReference type="GeneID" id="19329443"/>
<dbReference type="Proteomes" id="UP000014074">
    <property type="component" value="Unassembled WGS sequence"/>
</dbReference>
<feature type="compositionally biased region" description="Polar residues" evidence="1">
    <location>
        <begin position="137"/>
        <end position="149"/>
    </location>
</feature>
<feature type="region of interest" description="Disordered" evidence="1">
    <location>
        <begin position="110"/>
        <end position="155"/>
    </location>
</feature>
<evidence type="ECO:0000256" key="1">
    <source>
        <dbReference type="SAM" id="MobiDB-lite"/>
    </source>
</evidence>
<organism evidence="3 4">
    <name type="scientific">Phaeoacremonium minimum (strain UCR-PA7)</name>
    <name type="common">Esca disease fungus</name>
    <name type="synonym">Togninia minima</name>
    <dbReference type="NCBI Taxonomy" id="1286976"/>
    <lineage>
        <taxon>Eukaryota</taxon>
        <taxon>Fungi</taxon>
        <taxon>Dikarya</taxon>
        <taxon>Ascomycota</taxon>
        <taxon>Pezizomycotina</taxon>
        <taxon>Sordariomycetes</taxon>
        <taxon>Sordariomycetidae</taxon>
        <taxon>Togniniales</taxon>
        <taxon>Togniniaceae</taxon>
        <taxon>Phaeoacremonium</taxon>
    </lineage>
</organism>
<keyword evidence="2" id="KW-0812">Transmembrane</keyword>
<sequence length="180" mass="19279">MPARKHKEDDHGQGRHNQLTEYLVDLGHGRSVCLRGMSDDLQAITATAWLRNKTFVEGYLEAMAKVLVYLVAAFSGNITQAGSIIMMSLLLVTAGLLALSNAHAKSLRNNGRVVSPTTPVPSRRGTVDDPPYPGGDHSTTSWPGSSGASGMTGMDDWAEKGQIGHALQHHGPFDGGVDYR</sequence>
<dbReference type="RefSeq" id="XP_007919282.1">
    <property type="nucleotide sequence ID" value="XM_007921091.1"/>
</dbReference>
<keyword evidence="4" id="KW-1185">Reference proteome</keyword>
<evidence type="ECO:0000313" key="4">
    <source>
        <dbReference type="Proteomes" id="UP000014074"/>
    </source>
</evidence>
<dbReference type="eggNOG" id="ENOG502QTB6">
    <property type="taxonomic scope" value="Eukaryota"/>
</dbReference>
<evidence type="ECO:0000256" key="2">
    <source>
        <dbReference type="SAM" id="Phobius"/>
    </source>
</evidence>
<accession>R8B9I4</accession>
<feature type="transmembrane region" description="Helical" evidence="2">
    <location>
        <begin position="59"/>
        <end position="78"/>
    </location>
</feature>
<name>R8B9I4_PHAM7</name>
<keyword evidence="2" id="KW-1133">Transmembrane helix</keyword>
<reference evidence="4" key="1">
    <citation type="journal article" date="2013" name="Genome Announc.">
        <title>Draft genome sequence of the ascomycete Phaeoacremonium aleophilum strain UCR-PA7, a causal agent of the esca disease complex in grapevines.</title>
        <authorList>
            <person name="Blanco-Ulate B."/>
            <person name="Rolshausen P."/>
            <person name="Cantu D."/>
        </authorList>
    </citation>
    <scope>NUCLEOTIDE SEQUENCE [LARGE SCALE GENOMIC DNA]</scope>
    <source>
        <strain evidence="4">UCR-PA7</strain>
    </source>
</reference>
<dbReference type="OrthoDB" id="2956246at2759"/>
<proteinExistence type="predicted"/>
<feature type="transmembrane region" description="Helical" evidence="2">
    <location>
        <begin position="84"/>
        <end position="102"/>
    </location>
</feature>
<dbReference type="KEGG" id="tmn:UCRPA7_8579"/>
<dbReference type="EMBL" id="KB933367">
    <property type="protein sequence ID" value="EON95942.1"/>
    <property type="molecule type" value="Genomic_DNA"/>
</dbReference>
<protein>
    <submittedName>
        <fullName evidence="3">Uncharacterized protein</fullName>
    </submittedName>
</protein>
<dbReference type="AlphaFoldDB" id="R8B9I4"/>
<gene>
    <name evidence="3" type="ORF">UCRPA7_8579</name>
</gene>
<keyword evidence="2" id="KW-0472">Membrane</keyword>
<dbReference type="HOGENOM" id="CLU_1722235_0_0_1"/>
<evidence type="ECO:0000313" key="3">
    <source>
        <dbReference type="EMBL" id="EON95942.1"/>
    </source>
</evidence>